<feature type="domain" description="AAA+ ATPase" evidence="2">
    <location>
        <begin position="450"/>
        <end position="575"/>
    </location>
</feature>
<dbReference type="Pfam" id="PF22942">
    <property type="entry name" value="DUF7025"/>
    <property type="match status" value="1"/>
</dbReference>
<feature type="region of interest" description="Disordered" evidence="1">
    <location>
        <begin position="658"/>
        <end position="702"/>
    </location>
</feature>
<dbReference type="SMART" id="SM00382">
    <property type="entry name" value="AAA"/>
    <property type="match status" value="1"/>
</dbReference>
<dbReference type="AlphaFoldDB" id="A0A8H7AWS1"/>
<name>A0A8H7AWS1_9EURO</name>
<dbReference type="InterPro" id="IPR003959">
    <property type="entry name" value="ATPase_AAA_core"/>
</dbReference>
<dbReference type="InterPro" id="IPR003593">
    <property type="entry name" value="AAA+_ATPase"/>
</dbReference>
<dbReference type="GO" id="GO:0005524">
    <property type="term" value="F:ATP binding"/>
    <property type="evidence" value="ECO:0007669"/>
    <property type="project" value="InterPro"/>
</dbReference>
<dbReference type="Pfam" id="PF00004">
    <property type="entry name" value="AAA"/>
    <property type="match status" value="1"/>
</dbReference>
<keyword evidence="4" id="KW-1185">Reference proteome</keyword>
<dbReference type="SUPFAM" id="SSF52540">
    <property type="entry name" value="P-loop containing nucleoside triphosphate hydrolases"/>
    <property type="match status" value="1"/>
</dbReference>
<dbReference type="CDD" id="cd19481">
    <property type="entry name" value="RecA-like_protease"/>
    <property type="match status" value="1"/>
</dbReference>
<dbReference type="InterPro" id="IPR027417">
    <property type="entry name" value="P-loop_NTPase"/>
</dbReference>
<protein>
    <recommendedName>
        <fullName evidence="2">AAA+ ATPase domain-containing protein</fullName>
    </recommendedName>
</protein>
<evidence type="ECO:0000256" key="1">
    <source>
        <dbReference type="SAM" id="MobiDB-lite"/>
    </source>
</evidence>
<sequence>MSVLDTELFRFDFQDFNDKRAEGLNCQLIKYDSKVNSQGNRVRLEVERNANKLEYEDEDDFRGDDPALVLTRYFSRTGIILHSELQIRSIHMQNALRKCIAEYPEIQFHTNPIVMNNSPRYLFFYLEELGAYGRTLDDPVASCHIMYLLRYMEHCFHSAMRTYRNFVKVTTSMAALDWQNLWMVFRPGTLVYREAVSGSPLLSKVEAINICECSNPLHAHNFWTIKVANVDFTGRHYEWSTTKLELKSFDGFRRLNVLPVFPLDYHPDKDRIFQRLVERGKKFLDFSDVHYKQYDGVTRVLANPFRFSSSSITISNTKKLKGRFIIDRKGFADVGASRRRDDDDDDDDNDGEGYHRVSVSKTIKCDDNGKPQLSENDLAACAHEVPGFSLTLKCWFHLDVEDISETIFNEDAFDSLLMSEKQKKMLEALITTHRTNVKGDFDDVIAGKGKGLILLLHGVPGVGKTLTAEGIADLSKRPLYTISSGDLGMTADVVEHNLSKAFTRAESWNAIVLMDEADVFLTRRSPQNLERGALVSIFLRMIEYYEGVMILTTNRMNTINSAFLSRVHLAVQYNEHSADTRQTLWRNFIRRASAGAIPPWLNDDAIKKLASYPLNGRQIRNSLRIAHALAGSTGRALSFENVDAAASATLSFNQDIDTEIGNHGKDSDEDTDNVRNQSEAKEADDGGAGGIRGSRKRRRTRF</sequence>
<reference evidence="3" key="1">
    <citation type="submission" date="2020-02" db="EMBL/GenBank/DDBJ databases">
        <authorList>
            <person name="Palmer J.M."/>
        </authorList>
    </citation>
    <scope>NUCLEOTIDE SEQUENCE</scope>
    <source>
        <strain evidence="3">EPUS1.4</strain>
        <tissue evidence="3">Thallus</tissue>
    </source>
</reference>
<dbReference type="PANTHER" id="PTHR46411">
    <property type="entry name" value="FAMILY ATPASE, PUTATIVE-RELATED"/>
    <property type="match status" value="1"/>
</dbReference>
<evidence type="ECO:0000313" key="4">
    <source>
        <dbReference type="Proteomes" id="UP000606974"/>
    </source>
</evidence>
<dbReference type="InterPro" id="IPR054289">
    <property type="entry name" value="DUF7025"/>
</dbReference>
<evidence type="ECO:0000259" key="2">
    <source>
        <dbReference type="SMART" id="SM00382"/>
    </source>
</evidence>
<feature type="compositionally biased region" description="Basic residues" evidence="1">
    <location>
        <begin position="693"/>
        <end position="702"/>
    </location>
</feature>
<dbReference type="GO" id="GO:0016887">
    <property type="term" value="F:ATP hydrolysis activity"/>
    <property type="evidence" value="ECO:0007669"/>
    <property type="project" value="InterPro"/>
</dbReference>
<dbReference type="PANTHER" id="PTHR46411:SF3">
    <property type="entry name" value="AAA+ ATPASE DOMAIN-CONTAINING PROTEIN"/>
    <property type="match status" value="1"/>
</dbReference>
<dbReference type="EMBL" id="JAACFV010000001">
    <property type="protein sequence ID" value="KAF7514312.1"/>
    <property type="molecule type" value="Genomic_DNA"/>
</dbReference>
<dbReference type="Gene3D" id="3.40.50.300">
    <property type="entry name" value="P-loop containing nucleotide triphosphate hydrolases"/>
    <property type="match status" value="1"/>
</dbReference>
<comment type="caution">
    <text evidence="3">The sequence shown here is derived from an EMBL/GenBank/DDBJ whole genome shotgun (WGS) entry which is preliminary data.</text>
</comment>
<gene>
    <name evidence="3" type="ORF">GJ744_000082</name>
</gene>
<organism evidence="3 4">
    <name type="scientific">Endocarpon pusillum</name>
    <dbReference type="NCBI Taxonomy" id="364733"/>
    <lineage>
        <taxon>Eukaryota</taxon>
        <taxon>Fungi</taxon>
        <taxon>Dikarya</taxon>
        <taxon>Ascomycota</taxon>
        <taxon>Pezizomycotina</taxon>
        <taxon>Eurotiomycetes</taxon>
        <taxon>Chaetothyriomycetidae</taxon>
        <taxon>Verrucariales</taxon>
        <taxon>Verrucariaceae</taxon>
        <taxon>Endocarpon</taxon>
    </lineage>
</organism>
<evidence type="ECO:0000313" key="3">
    <source>
        <dbReference type="EMBL" id="KAF7514312.1"/>
    </source>
</evidence>
<accession>A0A8H7AWS1</accession>
<proteinExistence type="predicted"/>
<dbReference type="OrthoDB" id="4183084at2759"/>
<dbReference type="Proteomes" id="UP000606974">
    <property type="component" value="Unassembled WGS sequence"/>
</dbReference>